<dbReference type="InterPro" id="IPR005733">
    <property type="entry name" value="TopoI_bac-type"/>
</dbReference>
<evidence type="ECO:0000313" key="13">
    <source>
        <dbReference type="Proteomes" id="UP000012073"/>
    </source>
</evidence>
<dbReference type="Gene3D" id="3.40.50.140">
    <property type="match status" value="1"/>
</dbReference>
<feature type="region of interest" description="Disordered" evidence="9">
    <location>
        <begin position="675"/>
        <end position="699"/>
    </location>
</feature>
<feature type="compositionally biased region" description="Basic and acidic residues" evidence="9">
    <location>
        <begin position="873"/>
        <end position="886"/>
    </location>
</feature>
<keyword evidence="8 12" id="KW-0413">Isomerase</keyword>
<dbReference type="InterPro" id="IPR028612">
    <property type="entry name" value="Topoisom_1_IA"/>
</dbReference>
<dbReference type="SUPFAM" id="SSF56712">
    <property type="entry name" value="Prokaryotic type I DNA topoisomerase"/>
    <property type="match status" value="1"/>
</dbReference>
<dbReference type="InterPro" id="IPR034149">
    <property type="entry name" value="TOPRIM_TopoI"/>
</dbReference>
<gene>
    <name evidence="12" type="ORF">CHC_T00010204001</name>
</gene>
<dbReference type="GO" id="GO:0046872">
    <property type="term" value="F:metal ion binding"/>
    <property type="evidence" value="ECO:0007669"/>
    <property type="project" value="UniProtKB-KW"/>
</dbReference>
<dbReference type="RefSeq" id="XP_005714936.1">
    <property type="nucleotide sequence ID" value="XM_005714879.1"/>
</dbReference>
<dbReference type="SMART" id="SM00437">
    <property type="entry name" value="TOP1Ac"/>
    <property type="match status" value="1"/>
</dbReference>
<dbReference type="EC" id="5.6.2.1" evidence="3"/>
<dbReference type="PANTHER" id="PTHR42785:SF1">
    <property type="entry name" value="DNA TOPOISOMERASE"/>
    <property type="match status" value="1"/>
</dbReference>
<evidence type="ECO:0000256" key="3">
    <source>
        <dbReference type="ARBA" id="ARBA00012891"/>
    </source>
</evidence>
<dbReference type="PROSITE" id="PS00396">
    <property type="entry name" value="TOPO_IA_1"/>
    <property type="match status" value="1"/>
</dbReference>
<dbReference type="InterPro" id="IPR006171">
    <property type="entry name" value="TOPRIM_dom"/>
</dbReference>
<dbReference type="PROSITE" id="PS50880">
    <property type="entry name" value="TOPRIM"/>
    <property type="match status" value="1"/>
</dbReference>
<protein>
    <recommendedName>
        <fullName evidence="3">DNA topoisomerase</fullName>
        <ecNumber evidence="3">5.6.2.1</ecNumber>
    </recommendedName>
</protein>
<dbReference type="SMART" id="SM00436">
    <property type="entry name" value="TOP1Bc"/>
    <property type="match status" value="1"/>
</dbReference>
<feature type="compositionally biased region" description="Low complexity" evidence="9">
    <location>
        <begin position="681"/>
        <end position="692"/>
    </location>
</feature>
<dbReference type="NCBIfam" id="TIGR01051">
    <property type="entry name" value="topA_bact"/>
    <property type="match status" value="1"/>
</dbReference>
<feature type="compositionally biased region" description="Basic residues" evidence="9">
    <location>
        <begin position="896"/>
        <end position="913"/>
    </location>
</feature>
<dbReference type="OrthoDB" id="38765at2759"/>
<evidence type="ECO:0000256" key="4">
    <source>
        <dbReference type="ARBA" id="ARBA00022723"/>
    </source>
</evidence>
<evidence type="ECO:0000256" key="8">
    <source>
        <dbReference type="ARBA" id="ARBA00023235"/>
    </source>
</evidence>
<feature type="domain" description="Topo IA-type catalytic" evidence="11">
    <location>
        <begin position="174"/>
        <end position="635"/>
    </location>
</feature>
<dbReference type="OMA" id="YAQPKQR"/>
<dbReference type="AlphaFoldDB" id="R7Q9A8"/>
<sequence length="919" mass="100007">MRLALFLPSPPLLRRGRHPLCARQATTASAAPDPALVIVESPAKAATIQKILPESRYRVRSCVGHVRELPGSAKRIPAKYKREPWAKLGVDVADDFRPLYVLIAGKQTIISHLKADLKNSAELILATDEDREGEAISWHLTELLKPTVPVRRAVFHEITPDAIEFAFRNCRDIDLNLVHAQETRRVLDRLAGYTMSPLLWKKIAKGLSAGRVQSVAMSAIVRRELARLAFVPARYAGCTARFEGPDRPVVATLSTVDAVRMVRGSDFDDHTGALTARATAKNIPVFDRPALESLVAALELADARVAAVDKKRTTRSPPRPLITSTLQQECGNKLGFGAGRTMRVAQKLYENGHITYMRTDNPNLSDQAVAACRTCVEALYGKKAVWDGKGPPRVPKPKAAQAAHEAIRPAGSTFTLPEDLPPGLERDEIAVYSLIFKRTLASQMVGAKLDQTTIKIQVQAKGDAPCRKVEFKATGSVVVDPGFLRAYQSEDVVQTPGAFLPSVVEGDKLVGSNVAVLEHETKPPARYNDASLVKDLEELGVGRPSTYASIIEKLIARGYVFRGRMLGENKSVPPRALLPSLTAFAVEKLLSKHFSSFVDAEFTAKMEEALDEIAGGSAERTHYLRQYYCGEDGLAASVERTEKEIDASVFRQILLPNMPPEMLASAAKAGKKVDKAKTAKARASSSSSSGSDGESETDWSNTKVLVSSYGPYVEQNGVVVASLPKLTLADDLTADRLETVLQLAQDPELGTDPKSGMPVLLKTSRYGPYVQLGRENDYAGGTKPKRSSLFPGMDVGTLTIDLALKLLSLPRLLGTHPKSGNEVRAAMGPYGPYVVHDGTYVSLKKDVHNVLEISFDEAMELISASEYRKEVRREKQALKKAEVQAKKKEKGTSSPKVKRSAKGGASAKRKTTAKQKSVA</sequence>
<dbReference type="PRINTS" id="PR00417">
    <property type="entry name" value="PRTPISMRASEI"/>
</dbReference>
<comment type="catalytic activity">
    <reaction evidence="1">
        <text>ATP-independent breakage of single-stranded DNA, followed by passage and rejoining.</text>
        <dbReference type="EC" id="5.6.2.1"/>
    </reaction>
</comment>
<name>R7Q9A8_CHOCR</name>
<evidence type="ECO:0000256" key="6">
    <source>
        <dbReference type="ARBA" id="ARBA00023029"/>
    </source>
</evidence>
<evidence type="ECO:0000313" key="12">
    <source>
        <dbReference type="EMBL" id="CDF35117.1"/>
    </source>
</evidence>
<evidence type="ECO:0000256" key="1">
    <source>
        <dbReference type="ARBA" id="ARBA00000213"/>
    </source>
</evidence>
<dbReference type="CDD" id="cd03363">
    <property type="entry name" value="TOPRIM_TopoIA_TopoI"/>
    <property type="match status" value="1"/>
</dbReference>
<dbReference type="STRING" id="2769.R7Q9A8"/>
<evidence type="ECO:0000256" key="9">
    <source>
        <dbReference type="SAM" id="MobiDB-lite"/>
    </source>
</evidence>
<dbReference type="Gramene" id="CDF35117">
    <property type="protein sequence ID" value="CDF35117"/>
    <property type="gene ID" value="CHC_T00010204001"/>
</dbReference>
<reference evidence="13" key="1">
    <citation type="journal article" date="2013" name="Proc. Natl. Acad. Sci. U.S.A.">
        <title>Genome structure and metabolic features in the red seaweed Chondrus crispus shed light on evolution of the Archaeplastida.</title>
        <authorList>
            <person name="Collen J."/>
            <person name="Porcel B."/>
            <person name="Carre W."/>
            <person name="Ball S.G."/>
            <person name="Chaparro C."/>
            <person name="Tonon T."/>
            <person name="Barbeyron T."/>
            <person name="Michel G."/>
            <person name="Noel B."/>
            <person name="Valentin K."/>
            <person name="Elias M."/>
            <person name="Artiguenave F."/>
            <person name="Arun A."/>
            <person name="Aury J.M."/>
            <person name="Barbosa-Neto J.F."/>
            <person name="Bothwell J.H."/>
            <person name="Bouget F.Y."/>
            <person name="Brillet L."/>
            <person name="Cabello-Hurtado F."/>
            <person name="Capella-Gutierrez S."/>
            <person name="Charrier B."/>
            <person name="Cladiere L."/>
            <person name="Cock J.M."/>
            <person name="Coelho S.M."/>
            <person name="Colleoni C."/>
            <person name="Czjzek M."/>
            <person name="Da Silva C."/>
            <person name="Delage L."/>
            <person name="Denoeud F."/>
            <person name="Deschamps P."/>
            <person name="Dittami S.M."/>
            <person name="Gabaldon T."/>
            <person name="Gachon C.M."/>
            <person name="Groisillier A."/>
            <person name="Herve C."/>
            <person name="Jabbari K."/>
            <person name="Katinka M."/>
            <person name="Kloareg B."/>
            <person name="Kowalczyk N."/>
            <person name="Labadie K."/>
            <person name="Leblanc C."/>
            <person name="Lopez P.J."/>
            <person name="McLachlan D.H."/>
            <person name="Meslet-Cladiere L."/>
            <person name="Moustafa A."/>
            <person name="Nehr Z."/>
            <person name="Nyvall Collen P."/>
            <person name="Panaud O."/>
            <person name="Partensky F."/>
            <person name="Poulain J."/>
            <person name="Rensing S.A."/>
            <person name="Rousvoal S."/>
            <person name="Samson G."/>
            <person name="Symeonidi A."/>
            <person name="Weissenbach J."/>
            <person name="Zambounis A."/>
            <person name="Wincker P."/>
            <person name="Boyen C."/>
        </authorList>
    </citation>
    <scope>NUCLEOTIDE SEQUENCE [LARGE SCALE GENOMIC DNA]</scope>
    <source>
        <strain evidence="13">cv. Stackhouse</strain>
    </source>
</reference>
<accession>R7Q9A8</accession>
<feature type="domain" description="Toprim" evidence="10">
    <location>
        <begin position="34"/>
        <end position="159"/>
    </location>
</feature>
<evidence type="ECO:0000256" key="5">
    <source>
        <dbReference type="ARBA" id="ARBA00022842"/>
    </source>
</evidence>
<evidence type="ECO:0000256" key="7">
    <source>
        <dbReference type="ARBA" id="ARBA00023125"/>
    </source>
</evidence>
<dbReference type="InterPro" id="IPR013497">
    <property type="entry name" value="Topo_IA_cen"/>
</dbReference>
<keyword evidence="13" id="KW-1185">Reference proteome</keyword>
<dbReference type="EMBL" id="HG001718">
    <property type="protein sequence ID" value="CDF35117.1"/>
    <property type="molecule type" value="Genomic_DNA"/>
</dbReference>
<keyword evidence="7" id="KW-0238">DNA-binding</keyword>
<dbReference type="Pfam" id="PF01751">
    <property type="entry name" value="Toprim"/>
    <property type="match status" value="1"/>
</dbReference>
<dbReference type="SMART" id="SM00493">
    <property type="entry name" value="TOPRIM"/>
    <property type="match status" value="1"/>
</dbReference>
<proteinExistence type="inferred from homology"/>
<dbReference type="Pfam" id="PF01131">
    <property type="entry name" value="Topoisom_bac"/>
    <property type="match status" value="1"/>
</dbReference>
<dbReference type="Gene3D" id="1.10.460.10">
    <property type="entry name" value="Topoisomerase I, domain 2"/>
    <property type="match status" value="1"/>
</dbReference>
<dbReference type="PROSITE" id="PS52039">
    <property type="entry name" value="TOPO_IA_2"/>
    <property type="match status" value="1"/>
</dbReference>
<comment type="similarity">
    <text evidence="2">Belongs to the type IA topoisomerase family.</text>
</comment>
<dbReference type="HAMAP" id="MF_00952">
    <property type="entry name" value="Topoisom_1_prok"/>
    <property type="match status" value="1"/>
</dbReference>
<dbReference type="Proteomes" id="UP000012073">
    <property type="component" value="Unassembled WGS sequence"/>
</dbReference>
<dbReference type="InterPro" id="IPR013825">
    <property type="entry name" value="Topo_IA_cen_sub2"/>
</dbReference>
<evidence type="ECO:0000259" key="11">
    <source>
        <dbReference type="PROSITE" id="PS52039"/>
    </source>
</evidence>
<dbReference type="InterPro" id="IPR013826">
    <property type="entry name" value="Topo_IA_cen_sub3"/>
</dbReference>
<dbReference type="InterPro" id="IPR003601">
    <property type="entry name" value="Topo_IA_2"/>
</dbReference>
<dbReference type="InterPro" id="IPR023405">
    <property type="entry name" value="Topo_IA_core_domain"/>
</dbReference>
<evidence type="ECO:0000259" key="10">
    <source>
        <dbReference type="PROSITE" id="PS50880"/>
    </source>
</evidence>
<dbReference type="Gene3D" id="1.10.290.10">
    <property type="entry name" value="Topoisomerase I, domain 4"/>
    <property type="match status" value="1"/>
</dbReference>
<keyword evidence="6" id="KW-0799">Topoisomerase</keyword>
<dbReference type="InterPro" id="IPR003602">
    <property type="entry name" value="Topo_IA_DNA-bd_dom"/>
</dbReference>
<dbReference type="KEGG" id="ccp:CHC_T00010204001"/>
<dbReference type="GO" id="GO:0006265">
    <property type="term" value="P:DNA topological change"/>
    <property type="evidence" value="ECO:0007669"/>
    <property type="project" value="InterPro"/>
</dbReference>
<dbReference type="GeneID" id="17322644"/>
<evidence type="ECO:0000256" key="2">
    <source>
        <dbReference type="ARBA" id="ARBA00009446"/>
    </source>
</evidence>
<keyword evidence="5" id="KW-0460">Magnesium</keyword>
<dbReference type="InterPro" id="IPR023406">
    <property type="entry name" value="Topo_IA_AS"/>
</dbReference>
<feature type="region of interest" description="Disordered" evidence="9">
    <location>
        <begin position="873"/>
        <end position="919"/>
    </location>
</feature>
<dbReference type="GO" id="GO:0003917">
    <property type="term" value="F:DNA topoisomerase type I (single strand cut, ATP-independent) activity"/>
    <property type="evidence" value="ECO:0007669"/>
    <property type="project" value="UniProtKB-EC"/>
</dbReference>
<dbReference type="Pfam" id="PF13368">
    <property type="entry name" value="Toprim_C_rpt"/>
    <property type="match status" value="2"/>
</dbReference>
<dbReference type="InterPro" id="IPR025589">
    <property type="entry name" value="Toprim_C_rpt"/>
</dbReference>
<dbReference type="InterPro" id="IPR000380">
    <property type="entry name" value="Topo_IA"/>
</dbReference>
<keyword evidence="4" id="KW-0479">Metal-binding</keyword>
<dbReference type="InterPro" id="IPR013824">
    <property type="entry name" value="Topo_IA_cen_sub1"/>
</dbReference>
<dbReference type="CDD" id="cd00186">
    <property type="entry name" value="TOP1Ac"/>
    <property type="match status" value="1"/>
</dbReference>
<dbReference type="Gene3D" id="2.70.20.10">
    <property type="entry name" value="Topoisomerase I, domain 3"/>
    <property type="match status" value="1"/>
</dbReference>
<dbReference type="GO" id="GO:0003677">
    <property type="term" value="F:DNA binding"/>
    <property type="evidence" value="ECO:0007669"/>
    <property type="project" value="UniProtKB-KW"/>
</dbReference>
<organism evidence="12 13">
    <name type="scientific">Chondrus crispus</name>
    <name type="common">Carrageen Irish moss</name>
    <name type="synonym">Polymorpha crispa</name>
    <dbReference type="NCBI Taxonomy" id="2769"/>
    <lineage>
        <taxon>Eukaryota</taxon>
        <taxon>Rhodophyta</taxon>
        <taxon>Florideophyceae</taxon>
        <taxon>Rhodymeniophycidae</taxon>
        <taxon>Gigartinales</taxon>
        <taxon>Gigartinaceae</taxon>
        <taxon>Chondrus</taxon>
    </lineage>
</organism>
<dbReference type="PANTHER" id="PTHR42785">
    <property type="entry name" value="DNA TOPOISOMERASE, TYPE IA, CORE"/>
    <property type="match status" value="1"/>
</dbReference>